<gene>
    <name evidence="2" type="ORF">GWO12_02615</name>
</gene>
<dbReference type="GO" id="GO:0003677">
    <property type="term" value="F:DNA binding"/>
    <property type="evidence" value="ECO:0007669"/>
    <property type="project" value="UniProtKB-KW"/>
</dbReference>
<proteinExistence type="predicted"/>
<sequence>MGGIYRSLYYADVTVGSGGRLTIPQEVREDLRIEDGNTLTLRVEESPDGQRQMVIWKSAQQPEE</sequence>
<dbReference type="AlphaFoldDB" id="A0AAE4Z576"/>
<organism evidence="2 3">
    <name type="scientific">Candidatus Kutchimonas denitrificans</name>
    <dbReference type="NCBI Taxonomy" id="3056748"/>
    <lineage>
        <taxon>Bacteria</taxon>
        <taxon>Pseudomonadati</taxon>
        <taxon>Gemmatimonadota</taxon>
        <taxon>Gemmatimonadia</taxon>
        <taxon>Candidatus Palauibacterales</taxon>
        <taxon>Candidatus Palauibacteraceae</taxon>
        <taxon>Candidatus Kutchimonas</taxon>
    </lineage>
</organism>
<dbReference type="Proteomes" id="UP000702544">
    <property type="component" value="Unassembled WGS sequence"/>
</dbReference>
<dbReference type="Pfam" id="PF04014">
    <property type="entry name" value="MazE_antitoxin"/>
    <property type="match status" value="1"/>
</dbReference>
<keyword evidence="2" id="KW-0238">DNA-binding</keyword>
<protein>
    <submittedName>
        <fullName evidence="2">AbrB/MazE/SpoVT family DNA-binding domain-containing protein</fullName>
    </submittedName>
</protein>
<dbReference type="Gene3D" id="2.10.260.10">
    <property type="match status" value="1"/>
</dbReference>
<evidence type="ECO:0000259" key="1">
    <source>
        <dbReference type="SMART" id="SM00966"/>
    </source>
</evidence>
<reference evidence="2 3" key="1">
    <citation type="submission" date="2020-01" db="EMBL/GenBank/DDBJ databases">
        <title>Genomes assembled from Gulf of Kutch pelagic sediment metagenomes.</title>
        <authorList>
            <person name="Chandrashekar M."/>
            <person name="Mahajan M.S."/>
            <person name="Dave K.J."/>
            <person name="Vatsa P."/>
            <person name="Nathani N.M."/>
        </authorList>
    </citation>
    <scope>NUCLEOTIDE SEQUENCE [LARGE SCALE GENOMIC DNA]</scope>
    <source>
        <strain evidence="2">KS3-K002</strain>
    </source>
</reference>
<dbReference type="InterPro" id="IPR037914">
    <property type="entry name" value="SpoVT-AbrB_sf"/>
</dbReference>
<dbReference type="InterPro" id="IPR007159">
    <property type="entry name" value="SpoVT-AbrB_dom"/>
</dbReference>
<dbReference type="SUPFAM" id="SSF89447">
    <property type="entry name" value="AbrB/MazE/MraZ-like"/>
    <property type="match status" value="1"/>
</dbReference>
<accession>A0AAE4Z576</accession>
<evidence type="ECO:0000313" key="3">
    <source>
        <dbReference type="Proteomes" id="UP000702544"/>
    </source>
</evidence>
<dbReference type="SMART" id="SM00966">
    <property type="entry name" value="SpoVT_AbrB"/>
    <property type="match status" value="1"/>
</dbReference>
<dbReference type="EMBL" id="JAACAK010000018">
    <property type="protein sequence ID" value="NIR74000.1"/>
    <property type="molecule type" value="Genomic_DNA"/>
</dbReference>
<feature type="domain" description="SpoVT-AbrB" evidence="1">
    <location>
        <begin position="13"/>
        <end position="63"/>
    </location>
</feature>
<evidence type="ECO:0000313" key="2">
    <source>
        <dbReference type="EMBL" id="NIR74000.1"/>
    </source>
</evidence>
<name>A0AAE4Z576_9BACT</name>
<comment type="caution">
    <text evidence="2">The sequence shown here is derived from an EMBL/GenBank/DDBJ whole genome shotgun (WGS) entry which is preliminary data.</text>
</comment>